<feature type="transmembrane region" description="Helical" evidence="1">
    <location>
        <begin position="64"/>
        <end position="85"/>
    </location>
</feature>
<dbReference type="InterPro" id="IPR029063">
    <property type="entry name" value="SAM-dependent_MTases_sf"/>
</dbReference>
<feature type="transmembrane region" description="Helical" evidence="1">
    <location>
        <begin position="601"/>
        <end position="624"/>
    </location>
</feature>
<sequence length="692" mass="77469">MSLKFFKHSIPAVYGVNLVGSGVGAGLIIVLLEFLHPHTILLVICSFAVATLVIAWYELTTKYHLHLFLCIIISSIIICAIFSILHHPLNINNFKPLPQILQLPQSSVILQLSNPQSLIHVVKSPVIPYRAVAGLSLQSSAIIPDQLGMFIDANHFSAINQFTENKPDTLAFLADTSSALAYQVIKKPQQLILGLAGGSTLLQAFYHQANHIDIVEPNPLIINIFTDKLANYTGWKHLAPQTQIYNQSFRSFFLAFPDKKYDVIQLDFIDGGHIGSNIYSLAENYNYTVEAIEQYWRALTHQGVVQFTHWLDLPARSSLKLVNTIQSMLNQQGIESPGNHLVLIRSWKTLTILLSKQPLNSGIISNIIQFCHAKGFDTIYFPNITAVQTNKTNIIPHPTFHQLINETILNNKNFRLSYKFDISVTSDNKPFFNHFFKWTSINEFLSLARKGGISLIETSYLLQFLILIICIIFSTLLIILPLIFHNSHSTNTALLKSHSLAFTDYFLLIGFSFFFLEIAFIQYFVLWFDNILIAVTVTTCSFLIFSGIGSILANILINKQFSYSLLINTTVICIILSLISLQFILPLLFEWLRHSTLLTKSIIAIIIISPLTVAIGFPFATALASLGKQLDQLIPWAWSINNSASVISILLAPIIAIELGFNSLLLIAACCYLAAAYAFQKFTARLNYTKAG</sequence>
<feature type="transmembrane region" description="Helical" evidence="1">
    <location>
        <begin position="505"/>
        <end position="525"/>
    </location>
</feature>
<dbReference type="EMBL" id="JACCKB010000016">
    <property type="protein sequence ID" value="NYZ66648.1"/>
    <property type="molecule type" value="Genomic_DNA"/>
</dbReference>
<dbReference type="AlphaFoldDB" id="A0A853I7L5"/>
<name>A0A853I7L5_9GAMM</name>
<reference evidence="2 3" key="1">
    <citation type="submission" date="2020-07" db="EMBL/GenBank/DDBJ databases">
        <title>Endozoicomonas sp. nov., isolated from sediment.</title>
        <authorList>
            <person name="Gu T."/>
        </authorList>
    </citation>
    <scope>NUCLEOTIDE SEQUENCE [LARGE SCALE GENOMIC DNA]</scope>
    <source>
        <strain evidence="2 3">SM1973</strain>
    </source>
</reference>
<gene>
    <name evidence="2" type="ORF">H0A36_11570</name>
</gene>
<keyword evidence="1" id="KW-0472">Membrane</keyword>
<evidence type="ECO:0000313" key="3">
    <source>
        <dbReference type="Proteomes" id="UP000569732"/>
    </source>
</evidence>
<feature type="transmembrane region" description="Helical" evidence="1">
    <location>
        <begin position="565"/>
        <end position="589"/>
    </location>
</feature>
<evidence type="ECO:0000313" key="2">
    <source>
        <dbReference type="EMBL" id="NYZ66648.1"/>
    </source>
</evidence>
<proteinExistence type="predicted"/>
<keyword evidence="3" id="KW-1185">Reference proteome</keyword>
<feature type="transmembrane region" description="Helical" evidence="1">
    <location>
        <begin position="531"/>
        <end position="553"/>
    </location>
</feature>
<keyword evidence="1" id="KW-1133">Transmembrane helix</keyword>
<feature type="transmembrane region" description="Helical" evidence="1">
    <location>
        <begin position="460"/>
        <end position="484"/>
    </location>
</feature>
<feature type="transmembrane region" description="Helical" evidence="1">
    <location>
        <begin position="12"/>
        <end position="32"/>
    </location>
</feature>
<evidence type="ECO:0000256" key="1">
    <source>
        <dbReference type="SAM" id="Phobius"/>
    </source>
</evidence>
<dbReference type="RefSeq" id="WP_180568677.1">
    <property type="nucleotide sequence ID" value="NZ_JACCKB010000016.1"/>
</dbReference>
<comment type="caution">
    <text evidence="2">The sequence shown here is derived from an EMBL/GenBank/DDBJ whole genome shotgun (WGS) entry which is preliminary data.</text>
</comment>
<feature type="transmembrane region" description="Helical" evidence="1">
    <location>
        <begin position="38"/>
        <end position="57"/>
    </location>
</feature>
<keyword evidence="1" id="KW-0812">Transmembrane</keyword>
<accession>A0A853I7L5</accession>
<evidence type="ECO:0008006" key="4">
    <source>
        <dbReference type="Google" id="ProtNLM"/>
    </source>
</evidence>
<feature type="transmembrane region" description="Helical" evidence="1">
    <location>
        <begin position="636"/>
        <end position="655"/>
    </location>
</feature>
<dbReference type="SUPFAM" id="SSF53335">
    <property type="entry name" value="S-adenosyl-L-methionine-dependent methyltransferases"/>
    <property type="match status" value="1"/>
</dbReference>
<organism evidence="2 3">
    <name type="scientific">Spartinivicinus marinus</name>
    <dbReference type="NCBI Taxonomy" id="2994442"/>
    <lineage>
        <taxon>Bacteria</taxon>
        <taxon>Pseudomonadati</taxon>
        <taxon>Pseudomonadota</taxon>
        <taxon>Gammaproteobacteria</taxon>
        <taxon>Oceanospirillales</taxon>
        <taxon>Zooshikellaceae</taxon>
        <taxon>Spartinivicinus</taxon>
    </lineage>
</organism>
<dbReference type="Proteomes" id="UP000569732">
    <property type="component" value="Unassembled WGS sequence"/>
</dbReference>
<dbReference type="Gene3D" id="3.40.50.150">
    <property type="entry name" value="Vaccinia Virus protein VP39"/>
    <property type="match status" value="1"/>
</dbReference>
<feature type="transmembrane region" description="Helical" evidence="1">
    <location>
        <begin position="661"/>
        <end position="679"/>
    </location>
</feature>
<protein>
    <recommendedName>
        <fullName evidence="4">PABS domain-containing protein</fullName>
    </recommendedName>
</protein>